<keyword evidence="1" id="KW-0472">Membrane</keyword>
<evidence type="ECO:0000313" key="2">
    <source>
        <dbReference type="EMBL" id="AHI23892.1"/>
    </source>
</evidence>
<dbReference type="AlphaFoldDB" id="W5Y3V7"/>
<feature type="transmembrane region" description="Helical" evidence="1">
    <location>
        <begin position="53"/>
        <end position="78"/>
    </location>
</feature>
<protein>
    <submittedName>
        <fullName evidence="2">Uncharacterized protein</fullName>
    </submittedName>
</protein>
<keyword evidence="3" id="KW-1185">Reference proteome</keyword>
<dbReference type="eggNOG" id="ENOG503002A">
    <property type="taxonomic scope" value="Bacteria"/>
</dbReference>
<dbReference type="EMBL" id="CP004353">
    <property type="protein sequence ID" value="AHI23892.1"/>
    <property type="molecule type" value="Genomic_DNA"/>
</dbReference>
<keyword evidence="1" id="KW-0812">Transmembrane</keyword>
<reference evidence="2 3" key="1">
    <citation type="submission" date="2013-02" db="EMBL/GenBank/DDBJ databases">
        <title>The complete genome sequence of Corynebacterium vitaeruminis DSM 20294.</title>
        <authorList>
            <person name="Ruckert C."/>
            <person name="Albersmeier A."/>
            <person name="Kalinowski J."/>
        </authorList>
    </citation>
    <scope>NUCLEOTIDE SEQUENCE [LARGE SCALE GENOMIC DNA]</scope>
    <source>
        <strain evidence="3">ATCC 10234</strain>
    </source>
</reference>
<dbReference type="Proteomes" id="UP000019222">
    <property type="component" value="Chromosome"/>
</dbReference>
<gene>
    <name evidence="2" type="ORF">B843_12580</name>
</gene>
<evidence type="ECO:0000256" key="1">
    <source>
        <dbReference type="SAM" id="Phobius"/>
    </source>
</evidence>
<evidence type="ECO:0000313" key="3">
    <source>
        <dbReference type="Proteomes" id="UP000019222"/>
    </source>
</evidence>
<organism evidence="2 3">
    <name type="scientific">Corynebacterium vitaeruminis DSM 20294</name>
    <dbReference type="NCBI Taxonomy" id="1224164"/>
    <lineage>
        <taxon>Bacteria</taxon>
        <taxon>Bacillati</taxon>
        <taxon>Actinomycetota</taxon>
        <taxon>Actinomycetes</taxon>
        <taxon>Mycobacteriales</taxon>
        <taxon>Corynebacteriaceae</taxon>
        <taxon>Corynebacterium</taxon>
    </lineage>
</organism>
<feature type="transmembrane region" description="Helical" evidence="1">
    <location>
        <begin position="98"/>
        <end position="120"/>
    </location>
</feature>
<dbReference type="PATRIC" id="fig|1224164.3.peg.2541"/>
<proteinExistence type="predicted"/>
<feature type="transmembrane region" description="Helical" evidence="1">
    <location>
        <begin position="132"/>
        <end position="155"/>
    </location>
</feature>
<accession>W5Y3V7</accession>
<dbReference type="KEGG" id="cvt:B843_12580"/>
<dbReference type="STRING" id="1224164.B843_12580"/>
<sequence>MNSRHMDHPENDLTSDADYANRFMPPPTTFDELADAPDPLLQAQANKRSTKQAIVYTFSVIFGTILFGLALAFVSRAMGGPQCDSGEAKWMCTSAAEIWWPLATSLVPVWGAIGCGIILYRKYVNYIRWRPWMGAFWTLIPWSMLWMTTTFQMSISNH</sequence>
<keyword evidence="1" id="KW-1133">Transmembrane helix</keyword>
<name>W5Y3V7_9CORY</name>
<dbReference type="HOGENOM" id="CLU_115314_0_0_11"/>